<comment type="caution">
    <text evidence="1">The sequence shown here is derived from an EMBL/GenBank/DDBJ whole genome shotgun (WGS) entry which is preliminary data.</text>
</comment>
<name>A0ACB5R4W2_9BURK</name>
<gene>
    <name evidence="1" type="ORF">CBA19CS22_37925</name>
</gene>
<proteinExistence type="predicted"/>
<accession>A0ACB5R4W2</accession>
<evidence type="ECO:0000313" key="2">
    <source>
        <dbReference type="Proteomes" id="UP001055013"/>
    </source>
</evidence>
<reference evidence="1" key="1">
    <citation type="submission" date="2021-09" db="EMBL/GenBank/DDBJ databases">
        <title>Isolation and characterization of 3-chlorobenzoate degrading bacteria from soils in Shizuoka.</title>
        <authorList>
            <person name="Ifat A."/>
            <person name="Ogawa N."/>
            <person name="Kimbara K."/>
            <person name="Moriuchi R."/>
            <person name="Dohra H."/>
            <person name="Shintani M."/>
        </authorList>
    </citation>
    <scope>NUCLEOTIDE SEQUENCE</scope>
    <source>
        <strain evidence="1">19CS2-2</strain>
    </source>
</reference>
<dbReference type="EMBL" id="BPUR01000041">
    <property type="protein sequence ID" value="GJH22449.1"/>
    <property type="molecule type" value="Genomic_DNA"/>
</dbReference>
<evidence type="ECO:0000313" key="1">
    <source>
        <dbReference type="EMBL" id="GJH22449.1"/>
    </source>
</evidence>
<protein>
    <submittedName>
        <fullName evidence="1">Uncharacterized protein</fullName>
    </submittedName>
</protein>
<keyword evidence="2" id="KW-1185">Reference proteome</keyword>
<organism evidence="1 2">
    <name type="scientific">Caballeronia novacaledonica</name>
    <dbReference type="NCBI Taxonomy" id="1544861"/>
    <lineage>
        <taxon>Bacteria</taxon>
        <taxon>Pseudomonadati</taxon>
        <taxon>Pseudomonadota</taxon>
        <taxon>Betaproteobacteria</taxon>
        <taxon>Burkholderiales</taxon>
        <taxon>Burkholderiaceae</taxon>
        <taxon>Caballeronia</taxon>
    </lineage>
</organism>
<dbReference type="Proteomes" id="UP001055013">
    <property type="component" value="Unassembled WGS sequence"/>
</dbReference>
<sequence>MTPEQKIKHIILAKIADWSETPIAEEVTADNIDDLYDECEDKWDAIYEVREGTFETKLPSPSSRHYESKSVAAKAPDGSYVGWTYWYGGGKHAEPEAIDWMNEAYDLTVTEEQKMVTVRTFAKA</sequence>